<evidence type="ECO:0000313" key="18">
    <source>
        <dbReference type="Proteomes" id="UP000593567"/>
    </source>
</evidence>
<dbReference type="GO" id="GO:0010960">
    <property type="term" value="P:magnesium ion homeostasis"/>
    <property type="evidence" value="ECO:0007669"/>
    <property type="project" value="InterPro"/>
</dbReference>
<dbReference type="SUPFAM" id="SSF54631">
    <property type="entry name" value="CBS-domain pair"/>
    <property type="match status" value="1"/>
</dbReference>
<dbReference type="Pfam" id="PF01595">
    <property type="entry name" value="CNNM"/>
    <property type="match status" value="1"/>
</dbReference>
<comment type="subcellular location">
    <subcellularLocation>
        <location evidence="1">Cell membrane</location>
        <topology evidence="1">Multi-pass membrane protein</topology>
    </subcellularLocation>
</comment>
<keyword evidence="5 12" id="KW-0812">Transmembrane</keyword>
<evidence type="ECO:0000256" key="1">
    <source>
        <dbReference type="ARBA" id="ARBA00004651"/>
    </source>
</evidence>
<evidence type="ECO:0000256" key="8">
    <source>
        <dbReference type="ARBA" id="ARBA00023065"/>
    </source>
</evidence>
<evidence type="ECO:0000256" key="10">
    <source>
        <dbReference type="ARBA" id="ARBA00023136"/>
    </source>
</evidence>
<dbReference type="PANTHER" id="PTHR12064">
    <property type="entry name" value="METAL TRANSPORTER CNNM"/>
    <property type="match status" value="1"/>
</dbReference>
<evidence type="ECO:0000313" key="17">
    <source>
        <dbReference type="EMBL" id="KAF6018070.1"/>
    </source>
</evidence>
<keyword evidence="9 11" id="KW-0129">CBS domain</keyword>
<evidence type="ECO:0000256" key="9">
    <source>
        <dbReference type="ARBA" id="ARBA00023122"/>
    </source>
</evidence>
<feature type="signal peptide" evidence="14">
    <location>
        <begin position="1"/>
        <end position="30"/>
    </location>
</feature>
<feature type="domain" description="CBS" evidence="15">
    <location>
        <begin position="451"/>
        <end position="517"/>
    </location>
</feature>
<evidence type="ECO:0000256" key="12">
    <source>
        <dbReference type="PROSITE-ProRule" id="PRU01193"/>
    </source>
</evidence>
<accession>A0A7J7IW55</accession>
<feature type="transmembrane region" description="Helical" evidence="13">
    <location>
        <begin position="274"/>
        <end position="292"/>
    </location>
</feature>
<dbReference type="InterPro" id="IPR044751">
    <property type="entry name" value="Ion_transp-like_CBS"/>
</dbReference>
<keyword evidence="18" id="KW-1185">Reference proteome</keyword>
<dbReference type="OrthoDB" id="5353557at2759"/>
<comment type="similarity">
    <text evidence="2">Belongs to the ACDP family.</text>
</comment>
<evidence type="ECO:0000256" key="5">
    <source>
        <dbReference type="ARBA" id="ARBA00022692"/>
    </source>
</evidence>
<dbReference type="InterPro" id="IPR000644">
    <property type="entry name" value="CBS_dom"/>
</dbReference>
<dbReference type="PROSITE" id="PS51846">
    <property type="entry name" value="CNNM"/>
    <property type="match status" value="1"/>
</dbReference>
<evidence type="ECO:0000256" key="3">
    <source>
        <dbReference type="ARBA" id="ARBA00022448"/>
    </source>
</evidence>
<evidence type="ECO:0000256" key="11">
    <source>
        <dbReference type="PROSITE-ProRule" id="PRU00703"/>
    </source>
</evidence>
<feature type="transmembrane region" description="Helical" evidence="13">
    <location>
        <begin position="189"/>
        <end position="213"/>
    </location>
</feature>
<dbReference type="InterPro" id="IPR002550">
    <property type="entry name" value="CNNM"/>
</dbReference>
<protein>
    <recommendedName>
        <fullName evidence="19">CNNM2</fullName>
    </recommendedName>
</protein>
<keyword evidence="14" id="KW-0732">Signal</keyword>
<keyword evidence="6" id="KW-0677">Repeat</keyword>
<keyword evidence="7 12" id="KW-1133">Transmembrane helix</keyword>
<keyword evidence="3" id="KW-0813">Transport</keyword>
<evidence type="ECO:0008006" key="19">
    <source>
        <dbReference type="Google" id="ProtNLM"/>
    </source>
</evidence>
<dbReference type="FunFam" id="3.10.580.10:FF:000001">
    <property type="entry name" value="Putative metal transporter CNNM3 isoform 2"/>
    <property type="match status" value="1"/>
</dbReference>
<keyword evidence="8" id="KW-0406">Ion transport</keyword>
<dbReference type="InterPro" id="IPR045095">
    <property type="entry name" value="ACDP"/>
</dbReference>
<evidence type="ECO:0000256" key="4">
    <source>
        <dbReference type="ARBA" id="ARBA00022475"/>
    </source>
</evidence>
<evidence type="ECO:0000259" key="15">
    <source>
        <dbReference type="PROSITE" id="PS51371"/>
    </source>
</evidence>
<evidence type="ECO:0000256" key="2">
    <source>
        <dbReference type="ARBA" id="ARBA00010484"/>
    </source>
</evidence>
<dbReference type="InterPro" id="IPR046342">
    <property type="entry name" value="CBS_dom_sf"/>
</dbReference>
<evidence type="ECO:0000256" key="14">
    <source>
        <dbReference type="SAM" id="SignalP"/>
    </source>
</evidence>
<dbReference type="GO" id="GO:0005886">
    <property type="term" value="C:plasma membrane"/>
    <property type="evidence" value="ECO:0007669"/>
    <property type="project" value="UniProtKB-SubCell"/>
</dbReference>
<keyword evidence="10 12" id="KW-0472">Membrane</keyword>
<comment type="caution">
    <text evidence="17">The sequence shown here is derived from an EMBL/GenBank/DDBJ whole genome shotgun (WGS) entry which is preliminary data.</text>
</comment>
<evidence type="ECO:0000256" key="6">
    <source>
        <dbReference type="ARBA" id="ARBA00022737"/>
    </source>
</evidence>
<organism evidence="17 18">
    <name type="scientific">Bugula neritina</name>
    <name type="common">Brown bryozoan</name>
    <name type="synonym">Sertularia neritina</name>
    <dbReference type="NCBI Taxonomy" id="10212"/>
    <lineage>
        <taxon>Eukaryota</taxon>
        <taxon>Metazoa</taxon>
        <taxon>Spiralia</taxon>
        <taxon>Lophotrochozoa</taxon>
        <taxon>Bryozoa</taxon>
        <taxon>Gymnolaemata</taxon>
        <taxon>Cheilostomatida</taxon>
        <taxon>Flustrina</taxon>
        <taxon>Buguloidea</taxon>
        <taxon>Bugulidae</taxon>
        <taxon>Bugula</taxon>
    </lineage>
</organism>
<name>A0A7J7IW55_BUGNE</name>
<dbReference type="AlphaFoldDB" id="A0A7J7IW55"/>
<feature type="chain" id="PRO_5029624065" description="CNNM2" evidence="14">
    <location>
        <begin position="31"/>
        <end position="853"/>
    </location>
</feature>
<dbReference type="PROSITE" id="PS51371">
    <property type="entry name" value="CBS"/>
    <property type="match status" value="1"/>
</dbReference>
<reference evidence="17" key="1">
    <citation type="submission" date="2020-06" db="EMBL/GenBank/DDBJ databases">
        <title>Draft genome of Bugula neritina, a colonial animal packing powerful symbionts and potential medicines.</title>
        <authorList>
            <person name="Rayko M."/>
        </authorList>
    </citation>
    <scope>NUCLEOTIDE SEQUENCE [LARGE SCALE GENOMIC DNA]</scope>
    <source>
        <strain evidence="17">Kwan_BN1</strain>
    </source>
</reference>
<evidence type="ECO:0000256" key="7">
    <source>
        <dbReference type="ARBA" id="ARBA00022989"/>
    </source>
</evidence>
<feature type="transmembrane region" description="Helical" evidence="13">
    <location>
        <begin position="304"/>
        <end position="324"/>
    </location>
</feature>
<keyword evidence="4" id="KW-1003">Cell membrane</keyword>
<dbReference type="Proteomes" id="UP000593567">
    <property type="component" value="Unassembled WGS sequence"/>
</dbReference>
<dbReference type="Pfam" id="PF00571">
    <property type="entry name" value="CBS"/>
    <property type="match status" value="1"/>
</dbReference>
<dbReference type="EMBL" id="VXIV02003343">
    <property type="protein sequence ID" value="KAF6018070.1"/>
    <property type="molecule type" value="Genomic_DNA"/>
</dbReference>
<dbReference type="Pfam" id="PF25562">
    <property type="entry name" value="CNBH_CNNM2_C"/>
    <property type="match status" value="1"/>
</dbReference>
<proteinExistence type="inferred from homology"/>
<dbReference type="CDD" id="cd04590">
    <property type="entry name" value="CBS_pair_CorC_HlyC_assoc"/>
    <property type="match status" value="1"/>
</dbReference>
<evidence type="ECO:0000259" key="16">
    <source>
        <dbReference type="PROSITE" id="PS51846"/>
    </source>
</evidence>
<gene>
    <name evidence="17" type="ORF">EB796_023631</name>
</gene>
<dbReference type="PANTHER" id="PTHR12064:SF94">
    <property type="entry name" value="UNEXTENDED PROTEIN"/>
    <property type="match status" value="1"/>
</dbReference>
<feature type="domain" description="CNNM transmembrane" evidence="16">
    <location>
        <begin position="185"/>
        <end position="364"/>
    </location>
</feature>
<dbReference type="GO" id="GO:0006811">
    <property type="term" value="P:monoatomic ion transport"/>
    <property type="evidence" value="ECO:0007669"/>
    <property type="project" value="UniProtKB-KW"/>
</dbReference>
<sequence length="853" mass="95017">MARSGPRNITIFDVLKILYILALLFGNSRADVSKSTLYAIYPKDSSNTDLKNGTIEVTENKDFEIEVAGVNLRDGQLVTVTTVDDIRGEPCSLGIYDTTFVLENVVKRSSNLFTAVLNINLKGAPKGGQQYFICISDYGHLYEFSDLNQGLNNQSNNLVNNASATTESFVWIHQGDSMRIIAKTQLLPFWLQVIFIAVLLVFSGLFSGLNLGLMSLNPTELMIVQNSGSDSEKKYAKTIAPVRKRGNFLLCTLLLGNVLVNSTTTILLDSVGGGVVAVVASTVCIVIFGEIVPQAICSRHGLAVGAKTMLITKLFMVLTFPVAFPLSKLLDVILGDELGQVYNRKKLAELIKLGADKQDIKHEELNIIEGALQLTKKSAANVMTAIDDVYMVDYTAILDFETMTDILHTGYTRVPVYEDHRLNIVALLNVKDLAFVDPDDKIPLKTVCKFYNHPITFVFEDTRLDQLLAEFRKGQSHMAFVQRVVEDTNKDPYYDVLGIVTLEDIIEEIIQCEILDETDIITDNQTKRRRLNIRKKDFSVFNQPEDSHRVCMSPQLTLATFQYLQTTVEPFKEEYISGNILKRLLKQDIFVQLKYDEKSIDSLLYIASKPSDYFIIILQGKCSVEIGKDHYRFEAGPFFSFGAEALMTGAIASLSQCPSLASVGSGSGNGTKGAFTTNSASNLHELVYSKSHAYVPDFTVKALTDLEFIKVRRHQYIAAQRATLMERQPKTPRESELDQTADAEEIFCAEWKKANQLTQTNCQEEGIALPSYLKHQRNYSSGNLEELKRRRDIKLSPLIISSSYTENGPLRTVIYPDSPTNPNSAENEQTHLLADASHGHNGTAAHKSGNFSV</sequence>
<evidence type="ECO:0000256" key="13">
    <source>
        <dbReference type="SAM" id="Phobius"/>
    </source>
</evidence>
<dbReference type="Gene3D" id="3.10.580.10">
    <property type="entry name" value="CBS-domain"/>
    <property type="match status" value="1"/>
</dbReference>
<dbReference type="GO" id="GO:0022857">
    <property type="term" value="F:transmembrane transporter activity"/>
    <property type="evidence" value="ECO:0007669"/>
    <property type="project" value="TreeGrafter"/>
</dbReference>